<dbReference type="OrthoDB" id="7615137at2"/>
<dbReference type="InterPro" id="IPR050808">
    <property type="entry name" value="Phage_Integrase"/>
</dbReference>
<evidence type="ECO:0000313" key="7">
    <source>
        <dbReference type="Proteomes" id="UP000218151"/>
    </source>
</evidence>
<dbReference type="GO" id="GO:0006310">
    <property type="term" value="P:DNA recombination"/>
    <property type="evidence" value="ECO:0007669"/>
    <property type="project" value="UniProtKB-KW"/>
</dbReference>
<dbReference type="InterPro" id="IPR010998">
    <property type="entry name" value="Integrase_recombinase_N"/>
</dbReference>
<keyword evidence="4" id="KW-0233">DNA recombination</keyword>
<comment type="similarity">
    <text evidence="1">Belongs to the 'phage' integrase family.</text>
</comment>
<dbReference type="InterPro" id="IPR011010">
    <property type="entry name" value="DNA_brk_join_enz"/>
</dbReference>
<keyword evidence="3" id="KW-0238">DNA-binding</keyword>
<dbReference type="Gene3D" id="3.30.160.390">
    <property type="entry name" value="Integrase, DNA-binding domain"/>
    <property type="match status" value="1"/>
</dbReference>
<protein>
    <submittedName>
        <fullName evidence="6">Integrase</fullName>
    </submittedName>
</protein>
<dbReference type="CDD" id="cd00796">
    <property type="entry name" value="INT_Rci_Hp1_C"/>
    <property type="match status" value="1"/>
</dbReference>
<evidence type="ECO:0000313" key="6">
    <source>
        <dbReference type="EMBL" id="PAX09043.1"/>
    </source>
</evidence>
<keyword evidence="2" id="KW-0229">DNA integration</keyword>
<dbReference type="Pfam" id="PF00589">
    <property type="entry name" value="Phage_integrase"/>
    <property type="match status" value="1"/>
</dbReference>
<accession>A0A2A2SIJ4</accession>
<evidence type="ECO:0000256" key="1">
    <source>
        <dbReference type="ARBA" id="ARBA00008857"/>
    </source>
</evidence>
<gene>
    <name evidence="6" type="ORF">CKY28_06860</name>
</gene>
<dbReference type="EMBL" id="NSLI01000002">
    <property type="protein sequence ID" value="PAX09043.1"/>
    <property type="molecule type" value="Genomic_DNA"/>
</dbReference>
<dbReference type="InterPro" id="IPR002104">
    <property type="entry name" value="Integrase_catalytic"/>
</dbReference>
<evidence type="ECO:0000256" key="2">
    <source>
        <dbReference type="ARBA" id="ARBA00022908"/>
    </source>
</evidence>
<dbReference type="Proteomes" id="UP000218151">
    <property type="component" value="Unassembled WGS sequence"/>
</dbReference>
<dbReference type="InterPro" id="IPR013762">
    <property type="entry name" value="Integrase-like_cat_sf"/>
</dbReference>
<dbReference type="PANTHER" id="PTHR30629">
    <property type="entry name" value="PROPHAGE INTEGRASE"/>
    <property type="match status" value="1"/>
</dbReference>
<dbReference type="PROSITE" id="PS51898">
    <property type="entry name" value="TYR_RECOMBINASE"/>
    <property type="match status" value="1"/>
</dbReference>
<evidence type="ECO:0000256" key="3">
    <source>
        <dbReference type="ARBA" id="ARBA00023125"/>
    </source>
</evidence>
<dbReference type="GO" id="GO:0015074">
    <property type="term" value="P:DNA integration"/>
    <property type="evidence" value="ECO:0007669"/>
    <property type="project" value="UniProtKB-KW"/>
</dbReference>
<name>A0A2A2SIJ4_9SPHN</name>
<dbReference type="Gene3D" id="1.10.443.10">
    <property type="entry name" value="Intergrase catalytic core"/>
    <property type="match status" value="1"/>
</dbReference>
<dbReference type="Pfam" id="PF14659">
    <property type="entry name" value="Phage_int_SAM_3"/>
    <property type="match status" value="1"/>
</dbReference>
<comment type="caution">
    <text evidence="6">The sequence shown here is derived from an EMBL/GenBank/DDBJ whole genome shotgun (WGS) entry which is preliminary data.</text>
</comment>
<dbReference type="AlphaFoldDB" id="A0A2A2SIJ4"/>
<keyword evidence="7" id="KW-1185">Reference proteome</keyword>
<reference evidence="7" key="1">
    <citation type="submission" date="2017-09" db="EMBL/GenBank/DDBJ databases">
        <authorList>
            <person name="Feng G."/>
            <person name="Zhu H."/>
        </authorList>
    </citation>
    <scope>NUCLEOTIDE SEQUENCE [LARGE SCALE GENOMIC DNA]</scope>
    <source>
        <strain evidence="7">1PNM-20</strain>
    </source>
</reference>
<dbReference type="Gene3D" id="1.10.150.130">
    <property type="match status" value="1"/>
</dbReference>
<dbReference type="RefSeq" id="WP_095997541.1">
    <property type="nucleotide sequence ID" value="NZ_NSLI01000002.1"/>
</dbReference>
<feature type="domain" description="Tyr recombinase" evidence="5">
    <location>
        <begin position="212"/>
        <end position="382"/>
    </location>
</feature>
<dbReference type="InterPro" id="IPR038488">
    <property type="entry name" value="Integrase_DNA-bd_sf"/>
</dbReference>
<proteinExistence type="inferred from homology"/>
<evidence type="ECO:0000256" key="4">
    <source>
        <dbReference type="ARBA" id="ARBA00023172"/>
    </source>
</evidence>
<dbReference type="InterPro" id="IPR004107">
    <property type="entry name" value="Integrase_SAM-like_N"/>
</dbReference>
<sequence length="393" mass="43981">MTAQSLARIVAEELACVGIGAERGLGAWGSPRRTTWSQTLPGFGIRHYGGGRRVYVVQSFMGGRTRTVTIGNAALFTDAEAVAVARRILLRAQVGGNPAEQRKRTRAAPLFGEFVSLYWQKVAPTWKPSTRDRYEDYRRNHIDDAFPKLFIDEIEQPDILRWFTAVSDRSGPGAGNRCFEIMRALFNKAEAWGVREENTNPCTGVRQNRRRRRERFLSGDELARLGAVLNAARQTHPQHATALLALLLTGCRRGEIVNLKWTEVKGQRLLLTDSKTGPRTVWIGAQVRALLDALPRQKNRAEVFWDEARDQPLSLDYQWQQWRDQAGLAGVRIHDLRHSFASHAAGLSETLPMIGKLLGHAKITSTARYAHLDDAAVLEAAEQVGRAITKQMA</sequence>
<dbReference type="PANTHER" id="PTHR30629:SF2">
    <property type="entry name" value="PROPHAGE INTEGRASE INTS-RELATED"/>
    <property type="match status" value="1"/>
</dbReference>
<dbReference type="GO" id="GO:0003677">
    <property type="term" value="F:DNA binding"/>
    <property type="evidence" value="ECO:0007669"/>
    <property type="project" value="UniProtKB-KW"/>
</dbReference>
<dbReference type="SUPFAM" id="SSF56349">
    <property type="entry name" value="DNA breaking-rejoining enzymes"/>
    <property type="match status" value="1"/>
</dbReference>
<organism evidence="6 7">
    <name type="scientific">Sphingomonas lenta</name>
    <dbReference type="NCBI Taxonomy" id="1141887"/>
    <lineage>
        <taxon>Bacteria</taxon>
        <taxon>Pseudomonadati</taxon>
        <taxon>Pseudomonadota</taxon>
        <taxon>Alphaproteobacteria</taxon>
        <taxon>Sphingomonadales</taxon>
        <taxon>Sphingomonadaceae</taxon>
        <taxon>Sphingomonas</taxon>
    </lineage>
</organism>
<evidence type="ECO:0000259" key="5">
    <source>
        <dbReference type="PROSITE" id="PS51898"/>
    </source>
</evidence>